<dbReference type="InterPro" id="IPR000836">
    <property type="entry name" value="PRTase_dom"/>
</dbReference>
<dbReference type="InterPro" id="IPR051910">
    <property type="entry name" value="ComF/GntX_DNA_util-trans"/>
</dbReference>
<keyword evidence="4" id="KW-1185">Reference proteome</keyword>
<proteinExistence type="inferred from homology"/>
<dbReference type="AlphaFoldDB" id="A0A1H4F9L9"/>
<evidence type="ECO:0000259" key="2">
    <source>
        <dbReference type="Pfam" id="PF00156"/>
    </source>
</evidence>
<dbReference type="GeneID" id="97765805"/>
<dbReference type="Pfam" id="PF00156">
    <property type="entry name" value="Pribosyltran"/>
    <property type="match status" value="1"/>
</dbReference>
<organism evidence="3 4">
    <name type="scientific">Lonsdalea quercina</name>
    <dbReference type="NCBI Taxonomy" id="71657"/>
    <lineage>
        <taxon>Bacteria</taxon>
        <taxon>Pseudomonadati</taxon>
        <taxon>Pseudomonadota</taxon>
        <taxon>Gammaproteobacteria</taxon>
        <taxon>Enterobacterales</taxon>
        <taxon>Pectobacteriaceae</taxon>
        <taxon>Lonsdalea</taxon>
    </lineage>
</organism>
<dbReference type="CDD" id="cd06223">
    <property type="entry name" value="PRTases_typeI"/>
    <property type="match status" value="1"/>
</dbReference>
<dbReference type="PANTHER" id="PTHR47505:SF1">
    <property type="entry name" value="DNA UTILIZATION PROTEIN YHGH"/>
    <property type="match status" value="1"/>
</dbReference>
<reference evidence="3 4" key="1">
    <citation type="submission" date="2016-10" db="EMBL/GenBank/DDBJ databases">
        <authorList>
            <person name="de Groot N.N."/>
        </authorList>
    </citation>
    <scope>NUCLEOTIDE SEQUENCE [LARGE SCALE GENOMIC DNA]</scope>
    <source>
        <strain evidence="3 4">ATCC 29281</strain>
    </source>
</reference>
<dbReference type="InterPro" id="IPR029057">
    <property type="entry name" value="PRTase-like"/>
</dbReference>
<dbReference type="Proteomes" id="UP000187280">
    <property type="component" value="Unassembled WGS sequence"/>
</dbReference>
<dbReference type="EMBL" id="FNQS01000012">
    <property type="protein sequence ID" value="SEA93881.1"/>
    <property type="molecule type" value="Genomic_DNA"/>
</dbReference>
<comment type="similarity">
    <text evidence="1">Belongs to the ComF/GntX family.</text>
</comment>
<dbReference type="eggNOG" id="COG1040">
    <property type="taxonomic scope" value="Bacteria"/>
</dbReference>
<dbReference type="NCBIfam" id="NF008616">
    <property type="entry name" value="PRK11595.1"/>
    <property type="match status" value="1"/>
</dbReference>
<evidence type="ECO:0000256" key="1">
    <source>
        <dbReference type="ARBA" id="ARBA00008007"/>
    </source>
</evidence>
<dbReference type="PANTHER" id="PTHR47505">
    <property type="entry name" value="DNA UTILIZATION PROTEIN YHGH"/>
    <property type="match status" value="1"/>
</dbReference>
<evidence type="ECO:0000313" key="4">
    <source>
        <dbReference type="Proteomes" id="UP000187280"/>
    </source>
</evidence>
<accession>A0A1H4F9L9</accession>
<dbReference type="STRING" id="71657.SAMN02982996_02962"/>
<dbReference type="SUPFAM" id="SSF53271">
    <property type="entry name" value="PRTase-like"/>
    <property type="match status" value="1"/>
</dbReference>
<protein>
    <submittedName>
        <fullName evidence="3">ComF family protein</fullName>
    </submittedName>
</protein>
<feature type="domain" description="Phosphoribosyltransferase" evidence="2">
    <location>
        <begin position="144"/>
        <end position="232"/>
    </location>
</feature>
<evidence type="ECO:0000313" key="3">
    <source>
        <dbReference type="EMBL" id="SEA93881.1"/>
    </source>
</evidence>
<gene>
    <name evidence="3" type="ORF">SAMN02982996_02962</name>
</gene>
<name>A0A1H4F9L9_9GAMM</name>
<dbReference type="Gene3D" id="3.40.50.2020">
    <property type="match status" value="1"/>
</dbReference>
<dbReference type="RefSeq" id="WP_026744256.1">
    <property type="nucleotide sequence ID" value="NZ_FNQS01000012.1"/>
</dbReference>
<sequence length="234" mass="26311">MFTFWAQCRLCRQPLYDSHHGICSHCLRRLPPPPCCCPRCGLPAASASLPCGRCLQHPPPWHALLSVSDYRPPLDGLIKQLKFYGQGDIAPALARLLWLCWRQRYRQSALNAPHSLFPPPDLLLTVPLHRGRQWRRGYNQTALLAAPLARWLNCRYVADGLTRTRPTPPQRSLTASARRRNLRGAFGCTLPLAGKRIVVLDDVVTTGSTMAEIGRVLLRQGAAHIQVWCLCRTL</sequence>